<feature type="region of interest" description="Disordered" evidence="1">
    <location>
        <begin position="56"/>
        <end position="92"/>
    </location>
</feature>
<dbReference type="Proteomes" id="UP000603708">
    <property type="component" value="Unassembled WGS sequence"/>
</dbReference>
<reference evidence="2" key="2">
    <citation type="submission" date="2020-09" db="EMBL/GenBank/DDBJ databases">
        <authorList>
            <person name="Sun Q."/>
            <person name="Ohkuma M."/>
        </authorList>
    </citation>
    <scope>NUCLEOTIDE SEQUENCE</scope>
    <source>
        <strain evidence="2">JCM 5069</strain>
    </source>
</reference>
<sequence>MRFLLEVDVDDSPTGTDPARELGRILRYWGGNLHHFELRPGSGAAVHDSAYREVGRWSVTGTPETTETAAPGEAGAPAPGAPAPGAPAQGAS</sequence>
<accession>A0A919GKS7</accession>
<proteinExistence type="predicted"/>
<keyword evidence="3" id="KW-1185">Reference proteome</keyword>
<reference evidence="2" key="1">
    <citation type="journal article" date="2014" name="Int. J. Syst. Evol. Microbiol.">
        <title>Complete genome sequence of Corynebacterium casei LMG S-19264T (=DSM 44701T), isolated from a smear-ripened cheese.</title>
        <authorList>
            <consortium name="US DOE Joint Genome Institute (JGI-PGF)"/>
            <person name="Walter F."/>
            <person name="Albersmeier A."/>
            <person name="Kalinowski J."/>
            <person name="Ruckert C."/>
        </authorList>
    </citation>
    <scope>NUCLEOTIDE SEQUENCE</scope>
    <source>
        <strain evidence="2">JCM 5069</strain>
    </source>
</reference>
<feature type="compositionally biased region" description="Low complexity" evidence="1">
    <location>
        <begin position="60"/>
        <end position="78"/>
    </location>
</feature>
<evidence type="ECO:0000313" key="2">
    <source>
        <dbReference type="EMBL" id="GHH86615.1"/>
    </source>
</evidence>
<comment type="caution">
    <text evidence="2">The sequence shown here is derived from an EMBL/GenBank/DDBJ whole genome shotgun (WGS) entry which is preliminary data.</text>
</comment>
<dbReference type="RefSeq" id="WP_189937326.1">
    <property type="nucleotide sequence ID" value="NZ_BNCD01000023.1"/>
</dbReference>
<gene>
    <name evidence="2" type="ORF">GCM10018793_59290</name>
</gene>
<evidence type="ECO:0000256" key="1">
    <source>
        <dbReference type="SAM" id="MobiDB-lite"/>
    </source>
</evidence>
<dbReference type="EMBL" id="BNCD01000023">
    <property type="protein sequence ID" value="GHH86615.1"/>
    <property type="molecule type" value="Genomic_DNA"/>
</dbReference>
<name>A0A919GKS7_9ACTN</name>
<dbReference type="AlphaFoldDB" id="A0A919GKS7"/>
<evidence type="ECO:0000313" key="3">
    <source>
        <dbReference type="Proteomes" id="UP000603708"/>
    </source>
</evidence>
<organism evidence="2 3">
    <name type="scientific">Streptomyces sulfonofaciens</name>
    <dbReference type="NCBI Taxonomy" id="68272"/>
    <lineage>
        <taxon>Bacteria</taxon>
        <taxon>Bacillati</taxon>
        <taxon>Actinomycetota</taxon>
        <taxon>Actinomycetes</taxon>
        <taxon>Kitasatosporales</taxon>
        <taxon>Streptomycetaceae</taxon>
        <taxon>Streptomyces</taxon>
    </lineage>
</organism>
<protein>
    <submittedName>
        <fullName evidence="2">Uncharacterized protein</fullName>
    </submittedName>
</protein>